<dbReference type="RefSeq" id="WP_247630103.1">
    <property type="nucleotide sequence ID" value="NZ_JAHWXN010000001.1"/>
</dbReference>
<name>A0ABT0FFB1_9MICO</name>
<dbReference type="CDD" id="cd04301">
    <property type="entry name" value="NAT_SF"/>
    <property type="match status" value="1"/>
</dbReference>
<dbReference type="InterPro" id="IPR000182">
    <property type="entry name" value="GNAT_dom"/>
</dbReference>
<accession>A0ABT0FFB1</accession>
<sequence length="165" mass="17715">MTVEVETRRADLNGPDAAVVAALVRDYLLQTEQEKSAHGVAAGPRSAFPENYRGEVDDPASAYTGQRVFLADVDGQPVGVVIVGAAAGGSEVKRLWAEPRARGRGVGRALLAAAIDSSDGPLRLTVWHWRESVIRLYESLGFVRADSWDARRGLVCMVRSPEASA</sequence>
<dbReference type="InterPro" id="IPR016181">
    <property type="entry name" value="Acyl_CoA_acyltransferase"/>
</dbReference>
<comment type="caution">
    <text evidence="2">The sequence shown here is derived from an EMBL/GenBank/DDBJ whole genome shotgun (WGS) entry which is preliminary data.</text>
</comment>
<evidence type="ECO:0000259" key="1">
    <source>
        <dbReference type="PROSITE" id="PS51186"/>
    </source>
</evidence>
<dbReference type="SUPFAM" id="SSF55729">
    <property type="entry name" value="Acyl-CoA N-acyltransferases (Nat)"/>
    <property type="match status" value="1"/>
</dbReference>
<protein>
    <submittedName>
        <fullName evidence="2">GNAT family N-acetyltransferase</fullName>
    </submittedName>
</protein>
<dbReference type="Gene3D" id="3.40.630.30">
    <property type="match status" value="1"/>
</dbReference>
<dbReference type="PROSITE" id="PS51186">
    <property type="entry name" value="GNAT"/>
    <property type="match status" value="1"/>
</dbReference>
<keyword evidence="3" id="KW-1185">Reference proteome</keyword>
<gene>
    <name evidence="2" type="ORF">KZC51_11485</name>
</gene>
<evidence type="ECO:0000313" key="2">
    <source>
        <dbReference type="EMBL" id="MCK2036756.1"/>
    </source>
</evidence>
<organism evidence="2 3">
    <name type="scientific">Microbacterium croceum</name>
    <dbReference type="NCBI Taxonomy" id="2851645"/>
    <lineage>
        <taxon>Bacteria</taxon>
        <taxon>Bacillati</taxon>
        <taxon>Actinomycetota</taxon>
        <taxon>Actinomycetes</taxon>
        <taxon>Micrococcales</taxon>
        <taxon>Microbacteriaceae</taxon>
        <taxon>Microbacterium</taxon>
    </lineage>
</organism>
<dbReference type="Pfam" id="PF13508">
    <property type="entry name" value="Acetyltransf_7"/>
    <property type="match status" value="1"/>
</dbReference>
<reference evidence="2 3" key="1">
    <citation type="submission" date="2021-06" db="EMBL/GenBank/DDBJ databases">
        <title>Genome-based taxonomic framework of Microbacterium strains isolated from marine environment, the description of four new species and reclassification of four preexisting species.</title>
        <authorList>
            <person name="Lee S.D."/>
            <person name="Kim S.-M."/>
            <person name="Byeon Y.-S."/>
            <person name="Yang H.L."/>
            <person name="Kim I.S."/>
        </authorList>
    </citation>
    <scope>NUCLEOTIDE SEQUENCE [LARGE SCALE GENOMIC DNA]</scope>
    <source>
        <strain evidence="2 3">SSW1-49</strain>
    </source>
</reference>
<feature type="domain" description="N-acetyltransferase" evidence="1">
    <location>
        <begin position="27"/>
        <end position="162"/>
    </location>
</feature>
<evidence type="ECO:0000313" key="3">
    <source>
        <dbReference type="Proteomes" id="UP001300096"/>
    </source>
</evidence>
<proteinExistence type="predicted"/>
<dbReference type="Proteomes" id="UP001300096">
    <property type="component" value="Unassembled WGS sequence"/>
</dbReference>
<dbReference type="EMBL" id="JAHWXN010000001">
    <property type="protein sequence ID" value="MCK2036756.1"/>
    <property type="molecule type" value="Genomic_DNA"/>
</dbReference>